<dbReference type="AlphaFoldDB" id="A0A4P9ZFU3"/>
<feature type="compositionally biased region" description="Polar residues" evidence="1">
    <location>
        <begin position="117"/>
        <end position="129"/>
    </location>
</feature>
<dbReference type="EMBL" id="ML004436">
    <property type="protein sequence ID" value="RKP31904.1"/>
    <property type="molecule type" value="Genomic_DNA"/>
</dbReference>
<name>A0A4P9ZFU3_9ASCO</name>
<reference evidence="3" key="1">
    <citation type="journal article" date="2018" name="Nat. Microbiol.">
        <title>Leveraging single-cell genomics to expand the fungal tree of life.</title>
        <authorList>
            <person name="Ahrendt S.R."/>
            <person name="Quandt C.A."/>
            <person name="Ciobanu D."/>
            <person name="Clum A."/>
            <person name="Salamov A."/>
            <person name="Andreopoulos B."/>
            <person name="Cheng J.F."/>
            <person name="Woyke T."/>
            <person name="Pelin A."/>
            <person name="Henrissat B."/>
            <person name="Reynolds N.K."/>
            <person name="Benny G.L."/>
            <person name="Smith M.E."/>
            <person name="James T.Y."/>
            <person name="Grigoriev I.V."/>
        </authorList>
    </citation>
    <scope>NUCLEOTIDE SEQUENCE [LARGE SCALE GENOMIC DNA]</scope>
    <source>
        <strain evidence="3">Baker2002</strain>
    </source>
</reference>
<dbReference type="Proteomes" id="UP000268321">
    <property type="component" value="Unassembled WGS sequence"/>
</dbReference>
<accession>A0A4P9ZFU3</accession>
<evidence type="ECO:0000313" key="2">
    <source>
        <dbReference type="EMBL" id="RKP31904.1"/>
    </source>
</evidence>
<keyword evidence="3" id="KW-1185">Reference proteome</keyword>
<organism evidence="2 3">
    <name type="scientific">Metschnikowia bicuspidata</name>
    <dbReference type="NCBI Taxonomy" id="27322"/>
    <lineage>
        <taxon>Eukaryota</taxon>
        <taxon>Fungi</taxon>
        <taxon>Dikarya</taxon>
        <taxon>Ascomycota</taxon>
        <taxon>Saccharomycotina</taxon>
        <taxon>Pichiomycetes</taxon>
        <taxon>Metschnikowiaceae</taxon>
        <taxon>Metschnikowia</taxon>
    </lineage>
</organism>
<evidence type="ECO:0000256" key="1">
    <source>
        <dbReference type="SAM" id="MobiDB-lite"/>
    </source>
</evidence>
<proteinExistence type="predicted"/>
<evidence type="ECO:0000313" key="3">
    <source>
        <dbReference type="Proteomes" id="UP000268321"/>
    </source>
</evidence>
<gene>
    <name evidence="2" type="ORF">METBISCDRAFT_26207</name>
</gene>
<protein>
    <submittedName>
        <fullName evidence="2">Uncharacterized protein</fullName>
    </submittedName>
</protein>
<sequence length="211" mass="23043">MAEPNSSIKSIFSGKISLSDLEEDEYASQANRIRKAPSTLLGEGWLPGGDGQSVSSQNLRYMASEYASGKNEFIPTSTNMSVASSWSDYQHPFGTDRDDYSLGTSQAGTGERFSRPASRNSTTSCFSTTATKDGVEGKRIHRHGPSPYFANVINNMVHLQQQQYQQVAQRAGAHSGTEDTHRPKKADIDALAQPPVTIQEKLVLMNGELLK</sequence>
<feature type="region of interest" description="Disordered" evidence="1">
    <location>
        <begin position="104"/>
        <end position="129"/>
    </location>
</feature>
<dbReference type="OrthoDB" id="3981113at2759"/>